<evidence type="ECO:0000256" key="1">
    <source>
        <dbReference type="ARBA" id="ARBA00004843"/>
    </source>
</evidence>
<comment type="caution">
    <text evidence="9">Lacks conserved residue(s) required for the propagation of feature annotation.</text>
</comment>
<evidence type="ECO:0000256" key="7">
    <source>
        <dbReference type="ARBA" id="ARBA00023027"/>
    </source>
</evidence>
<dbReference type="NCBIfam" id="TIGR01771">
    <property type="entry name" value="L-LDH-NAD"/>
    <property type="match status" value="1"/>
</dbReference>
<keyword evidence="5" id="KW-0067">ATP-binding</keyword>
<keyword evidence="9" id="KW-0021">Allosteric enzyme</keyword>
<dbReference type="GO" id="GO:0004459">
    <property type="term" value="F:L-lactate dehydrogenase (NAD+) activity"/>
    <property type="evidence" value="ECO:0007669"/>
    <property type="project" value="UniProtKB-EC"/>
</dbReference>
<sequence length="516" mass="57621">MLLKLENVSKKFNNELIFSNISFSVKEGEIFSIVGKSGIGKSTLAKIIIGLIKPTSGRILFNNSDISKRKISDIQMIFQDPYSALNEKMTVEEIIKEPLIVNKQDNINERVTEMLNFLKLIDFKTKYPSELSGGQRQRVIVGAAMILKPKLVICDEPIASLDLTIQEQIIQLIKFFNKKYRTTFIFISHDLQIVKHISDTIFKMEVKNEKTNKVSIIGAGFVGSATTLAIAESGLASHIVLVDINKNKAQGEALDIAHGAAFMKSVEITAGDYKDTTDSDIVVITAGAGQKPGESRLDLIGKNLNIFKQMIPQIVRYSPNSILLVVANPVDILTYFTYKLSGFPATRVIGSGTVLDTSRLKYNLSKIFDIDAKSVHGFMIGEHGDSEFPVWSALSVGPLSIEEYCRLVNIELEELKKTVTHNVKNAAYEIIEKKGYTNYAIGLAVRRIVEAILRDEKSILTISTYNPISEVYYSVPNVVGRNGQIMKICPELNKEEREKLDESMKILKEVINKFEL</sequence>
<keyword evidence="4" id="KW-0547">Nucleotide-binding</keyword>
<dbReference type="EC" id="1.1.1.27" evidence="3 9"/>
<gene>
    <name evidence="9" type="primary">ldh</name>
    <name evidence="11" type="ORF">QQA45_03330</name>
</gene>
<dbReference type="InterPro" id="IPR001236">
    <property type="entry name" value="Lactate/malate_DH_N"/>
</dbReference>
<feature type="binding site" evidence="9">
    <location>
        <position position="361"/>
    </location>
    <ligand>
        <name>beta-D-fructose 1,6-bisphosphate</name>
        <dbReference type="ChEBI" id="CHEBI:32966"/>
        <note>allosteric activator</note>
    </ligand>
</feature>
<dbReference type="SUPFAM" id="SSF56327">
    <property type="entry name" value="LDH C-terminal domain-like"/>
    <property type="match status" value="1"/>
</dbReference>
<evidence type="ECO:0000313" key="11">
    <source>
        <dbReference type="EMBL" id="MDK9580548.1"/>
    </source>
</evidence>
<dbReference type="PROSITE" id="PS00211">
    <property type="entry name" value="ABC_TRANSPORTER_1"/>
    <property type="match status" value="1"/>
</dbReference>
<dbReference type="PROSITE" id="PS00064">
    <property type="entry name" value="L_LDH"/>
    <property type="match status" value="1"/>
</dbReference>
<feature type="binding site" evidence="9">
    <location>
        <position position="376"/>
    </location>
    <ligand>
        <name>beta-D-fructose 1,6-bisphosphate</name>
        <dbReference type="ChEBI" id="CHEBI:32966"/>
        <note>allosteric activator</note>
    </ligand>
</feature>
<dbReference type="InterPro" id="IPR027417">
    <property type="entry name" value="P-loop_NTPase"/>
</dbReference>
<feature type="active site" description="Proton acceptor" evidence="9">
    <location>
        <position position="383"/>
    </location>
</feature>
<keyword evidence="7 9" id="KW-0520">NAD</keyword>
<feature type="binding site" evidence="9">
    <location>
        <position position="437"/>
    </location>
    <ligand>
        <name>substrate</name>
    </ligand>
</feature>
<dbReference type="Gene3D" id="3.40.50.300">
    <property type="entry name" value="P-loop containing nucleotide triphosphate hydrolases"/>
    <property type="match status" value="1"/>
</dbReference>
<comment type="subunit">
    <text evidence="9">Homotetramer.</text>
</comment>
<comment type="caution">
    <text evidence="11">The sequence shown here is derived from an EMBL/GenBank/DDBJ whole genome shotgun (WGS) entry which is preliminary data.</text>
</comment>
<dbReference type="PRINTS" id="PR00086">
    <property type="entry name" value="LLDHDRGNASE"/>
</dbReference>
<dbReference type="Pfam" id="PF02866">
    <property type="entry name" value="Ldh_1_C"/>
    <property type="match status" value="1"/>
</dbReference>
<feature type="binding site" evidence="9">
    <location>
        <begin position="356"/>
        <end position="359"/>
    </location>
    <ligand>
        <name>substrate</name>
    </ligand>
</feature>
<proteinExistence type="inferred from homology"/>
<feature type="binding site" evidence="9">
    <location>
        <begin position="287"/>
        <end position="288"/>
    </location>
    <ligand>
        <name>NAD(+)</name>
        <dbReference type="ChEBI" id="CHEBI:57540"/>
    </ligand>
</feature>
<evidence type="ECO:0000313" key="12">
    <source>
        <dbReference type="Proteomes" id="UP001225134"/>
    </source>
</evidence>
<feature type="binding site" evidence="9">
    <location>
        <position position="222"/>
    </location>
    <ligand>
        <name>NAD(+)</name>
        <dbReference type="ChEBI" id="CHEBI:57540"/>
    </ligand>
</feature>
<dbReference type="InterPro" id="IPR018177">
    <property type="entry name" value="L-lactate_DH_AS"/>
</dbReference>
<organism evidence="11 12">
    <name type="scientific">Sneathia sanguinegens</name>
    <dbReference type="NCBI Taxonomy" id="40543"/>
    <lineage>
        <taxon>Bacteria</taxon>
        <taxon>Fusobacteriati</taxon>
        <taxon>Fusobacteriota</taxon>
        <taxon>Fusobacteriia</taxon>
        <taxon>Fusobacteriales</taxon>
        <taxon>Leptotrichiaceae</taxon>
        <taxon>Sneathia</taxon>
    </lineage>
</organism>
<evidence type="ECO:0000256" key="4">
    <source>
        <dbReference type="ARBA" id="ARBA00022741"/>
    </source>
</evidence>
<comment type="similarity">
    <text evidence="2 9">Belongs to the LDH/MDH superfamily. LDH family.</text>
</comment>
<dbReference type="RefSeq" id="WP_285152857.1">
    <property type="nucleotide sequence ID" value="NZ_JASSPP010000004.1"/>
</dbReference>
<dbReference type="PANTHER" id="PTHR43128:SF16">
    <property type="entry name" value="L-LACTATE DEHYDROGENASE"/>
    <property type="match status" value="1"/>
</dbReference>
<reference evidence="11 12" key="1">
    <citation type="submission" date="2023-06" db="EMBL/GenBank/DDBJ databases">
        <title>Antibody response to the Sneathia vaginalis cytopathogenic toxin A during pregnancy.</title>
        <authorList>
            <person name="Mccoy Z.T."/>
            <person name="Serrano M.G."/>
            <person name="Spaine K."/>
            <person name="Edwards D.J."/>
            <person name="Buck G.A."/>
            <person name="Jefferson K."/>
        </authorList>
    </citation>
    <scope>NUCLEOTIDE SEQUENCE [LARGE SCALE GENOMIC DNA]</scope>
    <source>
        <strain evidence="11 12">CCUG 42621</strain>
    </source>
</reference>
<keyword evidence="12" id="KW-1185">Reference proteome</keyword>
<dbReference type="InterPro" id="IPR022383">
    <property type="entry name" value="Lactate/malate_DH_C"/>
</dbReference>
<keyword evidence="9" id="KW-0963">Cytoplasm</keyword>
<dbReference type="CDD" id="cd05292">
    <property type="entry name" value="LDH_2"/>
    <property type="match status" value="1"/>
</dbReference>
<feature type="binding site" evidence="9">
    <location>
        <position position="290"/>
    </location>
    <ligand>
        <name>substrate</name>
    </ligand>
</feature>
<dbReference type="CDD" id="cd03257">
    <property type="entry name" value="ABC_NikE_OppD_transporters"/>
    <property type="match status" value="1"/>
</dbReference>
<dbReference type="InterPro" id="IPR003439">
    <property type="entry name" value="ABC_transporter-like_ATP-bd"/>
</dbReference>
<evidence type="ECO:0000256" key="3">
    <source>
        <dbReference type="ARBA" id="ARBA00012967"/>
    </source>
</evidence>
<evidence type="ECO:0000256" key="2">
    <source>
        <dbReference type="ARBA" id="ARBA00006054"/>
    </source>
</evidence>
<feature type="domain" description="ABC transporter" evidence="10">
    <location>
        <begin position="3"/>
        <end position="231"/>
    </location>
</feature>
<keyword evidence="9" id="KW-0597">Phosphoprotein</keyword>
<comment type="catalytic activity">
    <reaction evidence="8 9">
        <text>(S)-lactate + NAD(+) = pyruvate + NADH + H(+)</text>
        <dbReference type="Rhea" id="RHEA:23444"/>
        <dbReference type="ChEBI" id="CHEBI:15361"/>
        <dbReference type="ChEBI" id="CHEBI:15378"/>
        <dbReference type="ChEBI" id="CHEBI:16651"/>
        <dbReference type="ChEBI" id="CHEBI:57540"/>
        <dbReference type="ChEBI" id="CHEBI:57945"/>
        <dbReference type="EC" id="1.1.1.27"/>
    </reaction>
</comment>
<evidence type="ECO:0000256" key="6">
    <source>
        <dbReference type="ARBA" id="ARBA00023002"/>
    </source>
</evidence>
<evidence type="ECO:0000256" key="5">
    <source>
        <dbReference type="ARBA" id="ARBA00022840"/>
    </source>
</evidence>
<dbReference type="Gene3D" id="3.40.50.720">
    <property type="entry name" value="NAD(P)-binding Rossmann-like Domain"/>
    <property type="match status" value="1"/>
</dbReference>
<dbReference type="EMBL" id="JASSPP010000004">
    <property type="protein sequence ID" value="MDK9580548.1"/>
    <property type="molecule type" value="Genomic_DNA"/>
</dbReference>
<keyword evidence="6 9" id="KW-0560">Oxidoreductase</keyword>
<feature type="binding site" evidence="9">
    <location>
        <position position="273"/>
    </location>
    <ligand>
        <name>NAD(+)</name>
        <dbReference type="ChEBI" id="CHEBI:57540"/>
    </ligand>
</feature>
<feature type="binding site" evidence="9">
    <location>
        <begin position="328"/>
        <end position="331"/>
    </location>
    <ligand>
        <name>substrate</name>
    </ligand>
</feature>
<dbReference type="SMART" id="SM00382">
    <property type="entry name" value="AAA"/>
    <property type="match status" value="1"/>
</dbReference>
<comment type="function">
    <text evidence="9">Catalyzes the conversion of lactate to pyruvate.</text>
</comment>
<evidence type="ECO:0000259" key="10">
    <source>
        <dbReference type="PROSITE" id="PS50893"/>
    </source>
</evidence>
<comment type="activity regulation">
    <text evidence="9">Allosterically activated by fructose 1,6-bisphosphate (FBP).</text>
</comment>
<feature type="modified residue" description="Phosphotyrosine" evidence="9">
    <location>
        <position position="428"/>
    </location>
</feature>
<protein>
    <recommendedName>
        <fullName evidence="3 9">L-lactate dehydrogenase</fullName>
        <shortName evidence="9">L-LDH</shortName>
        <ecNumber evidence="3 9">1.1.1.27</ecNumber>
    </recommendedName>
</protein>
<dbReference type="HAMAP" id="MF_00488">
    <property type="entry name" value="Lactate_dehydrog"/>
    <property type="match status" value="1"/>
</dbReference>
<accession>A0ABT7HJ73</accession>
<dbReference type="InterPro" id="IPR015955">
    <property type="entry name" value="Lactate_DH/Glyco_Ohase_4_C"/>
</dbReference>
<dbReference type="Pfam" id="PF00005">
    <property type="entry name" value="ABC_tran"/>
    <property type="match status" value="1"/>
</dbReference>
<dbReference type="Pfam" id="PF00056">
    <property type="entry name" value="Ldh_1_N"/>
    <property type="match status" value="1"/>
</dbReference>
<dbReference type="PANTHER" id="PTHR43128">
    <property type="entry name" value="L-2-HYDROXYCARBOXYLATE DEHYDROGENASE (NAD(P)(+))"/>
    <property type="match status" value="1"/>
</dbReference>
<feature type="binding site" evidence="9">
    <location>
        <position position="296"/>
    </location>
    <ligand>
        <name>substrate</name>
    </ligand>
</feature>
<feature type="binding site" evidence="9">
    <location>
        <position position="243"/>
    </location>
    <ligand>
        <name>NAD(+)</name>
        <dbReference type="ChEBI" id="CHEBI:57540"/>
    </ligand>
</feature>
<feature type="binding site" evidence="9">
    <location>
        <position position="351"/>
    </location>
    <ligand>
        <name>NAD(+)</name>
        <dbReference type="ChEBI" id="CHEBI:57540"/>
    </ligand>
</feature>
<comment type="pathway">
    <text evidence="1 9">Fermentation; pyruvate fermentation to lactate; (S)-lactate from pyruvate: step 1/1.</text>
</comment>
<dbReference type="NCBIfam" id="NF000824">
    <property type="entry name" value="PRK00066.1"/>
    <property type="match status" value="1"/>
</dbReference>
<evidence type="ECO:0000256" key="8">
    <source>
        <dbReference type="ARBA" id="ARBA00049258"/>
    </source>
</evidence>
<dbReference type="InterPro" id="IPR017871">
    <property type="entry name" value="ABC_transporter-like_CS"/>
</dbReference>
<dbReference type="InterPro" id="IPR036291">
    <property type="entry name" value="NAD(P)-bd_dom_sf"/>
</dbReference>
<dbReference type="SUPFAM" id="SSF52540">
    <property type="entry name" value="P-loop containing nucleoside triphosphate hydrolases"/>
    <property type="match status" value="1"/>
</dbReference>
<feature type="binding site" evidence="9">
    <location>
        <position position="248"/>
    </location>
    <ligand>
        <name>NAD(+)</name>
        <dbReference type="ChEBI" id="CHEBI:57540"/>
    </ligand>
</feature>
<comment type="subcellular location">
    <subcellularLocation>
        <location evidence="9">Cytoplasm</location>
    </subcellularLocation>
</comment>
<dbReference type="PROSITE" id="PS50893">
    <property type="entry name" value="ABC_TRANSPORTER_2"/>
    <property type="match status" value="1"/>
</dbReference>
<evidence type="ECO:0000256" key="9">
    <source>
        <dbReference type="HAMAP-Rule" id="MF_00488"/>
    </source>
</evidence>
<feature type="binding site" evidence="9">
    <location>
        <begin position="326"/>
        <end position="328"/>
    </location>
    <ligand>
        <name>NAD(+)</name>
        <dbReference type="ChEBI" id="CHEBI:57540"/>
    </ligand>
</feature>
<dbReference type="Proteomes" id="UP001225134">
    <property type="component" value="Unassembled WGS sequence"/>
</dbReference>
<dbReference type="InterPro" id="IPR003593">
    <property type="entry name" value="AAA+_ATPase"/>
</dbReference>
<dbReference type="InterPro" id="IPR001557">
    <property type="entry name" value="L-lactate/malate_DH"/>
</dbReference>
<dbReference type="Gene3D" id="3.90.110.10">
    <property type="entry name" value="Lactate dehydrogenase/glycoside hydrolase, family 4, C-terminal"/>
    <property type="match status" value="1"/>
</dbReference>
<dbReference type="InterPro" id="IPR011304">
    <property type="entry name" value="L-lactate_DH"/>
</dbReference>
<dbReference type="SUPFAM" id="SSF51735">
    <property type="entry name" value="NAD(P)-binding Rossmann-fold domains"/>
    <property type="match status" value="1"/>
</dbReference>
<name>A0ABT7HJ73_9FUSO</name>